<comment type="caution">
    <text evidence="1">The sequence shown here is derived from an EMBL/GenBank/DDBJ whole genome shotgun (WGS) entry which is preliminary data.</text>
</comment>
<sequence>DDCRLWQHARPPVTVCVWQRRRWRDGVESSQRDCVLLHCIRGIPGADHPCFREDQV</sequence>
<reference evidence="1" key="1">
    <citation type="submission" date="2022-07" db="EMBL/GenBank/DDBJ databases">
        <title>Phylogenomic reconstructions and comparative analyses of Kickxellomycotina fungi.</title>
        <authorList>
            <person name="Reynolds N.K."/>
            <person name="Stajich J.E."/>
            <person name="Barry K."/>
            <person name="Grigoriev I.V."/>
            <person name="Crous P."/>
            <person name="Smith M.E."/>
        </authorList>
    </citation>
    <scope>NUCLEOTIDE SEQUENCE</scope>
    <source>
        <strain evidence="1">NRRL 1565</strain>
    </source>
</reference>
<gene>
    <name evidence="1" type="ORF">H4R20_005694</name>
</gene>
<evidence type="ECO:0000313" key="1">
    <source>
        <dbReference type="EMBL" id="KAJ2795972.1"/>
    </source>
</evidence>
<dbReference type="AlphaFoldDB" id="A0A9W8HQX9"/>
<keyword evidence="2" id="KW-1185">Reference proteome</keyword>
<proteinExistence type="predicted"/>
<dbReference type="Proteomes" id="UP001140094">
    <property type="component" value="Unassembled WGS sequence"/>
</dbReference>
<feature type="non-terminal residue" evidence="1">
    <location>
        <position position="1"/>
    </location>
</feature>
<name>A0A9W8HQX9_9FUNG</name>
<evidence type="ECO:0000313" key="2">
    <source>
        <dbReference type="Proteomes" id="UP001140094"/>
    </source>
</evidence>
<organism evidence="1 2">
    <name type="scientific">Coemansia guatemalensis</name>
    <dbReference type="NCBI Taxonomy" id="2761395"/>
    <lineage>
        <taxon>Eukaryota</taxon>
        <taxon>Fungi</taxon>
        <taxon>Fungi incertae sedis</taxon>
        <taxon>Zoopagomycota</taxon>
        <taxon>Kickxellomycotina</taxon>
        <taxon>Kickxellomycetes</taxon>
        <taxon>Kickxellales</taxon>
        <taxon>Kickxellaceae</taxon>
        <taxon>Coemansia</taxon>
    </lineage>
</organism>
<feature type="non-terminal residue" evidence="1">
    <location>
        <position position="56"/>
    </location>
</feature>
<accession>A0A9W8HQX9</accession>
<protein>
    <submittedName>
        <fullName evidence="1">Uncharacterized protein</fullName>
    </submittedName>
</protein>
<dbReference type="EMBL" id="JANBUO010002032">
    <property type="protein sequence ID" value="KAJ2795972.1"/>
    <property type="molecule type" value="Genomic_DNA"/>
</dbReference>